<dbReference type="PANTHER" id="PTHR11552:SF147">
    <property type="entry name" value="CHOLINE DEHYDROGENASE, MITOCHONDRIAL"/>
    <property type="match status" value="1"/>
</dbReference>
<dbReference type="GO" id="GO:0050660">
    <property type="term" value="F:flavin adenine dinucleotide binding"/>
    <property type="evidence" value="ECO:0007669"/>
    <property type="project" value="InterPro"/>
</dbReference>
<evidence type="ECO:0000256" key="1">
    <source>
        <dbReference type="ARBA" id="ARBA00001974"/>
    </source>
</evidence>
<dbReference type="EC" id="1.1.99.1" evidence="9"/>
<dbReference type="GO" id="GO:0008812">
    <property type="term" value="F:choline dehydrogenase activity"/>
    <property type="evidence" value="ECO:0007669"/>
    <property type="project" value="UniProtKB-EC"/>
</dbReference>
<sequence length="542" mass="58924">MPQEYDYIIVGAGSAGCVLANRLTENGKHSVLLLEAGGTDRRPWVQVPIGYSKTFFDAAVNWKYTTEADPGINGKTAYWPRGKVLGGSSSINAMVYIRGQREDYDGWTAKGLAGWGFNDVLPYFKKSEDNIRGADAYHGRGGPLAVSDIGEEVHPLTRAFVQAGVEAGVPRNDDFNGASQEGIGLYQLNIRKGIRSNSSNAFLRPAMRRPNLHLVTGAHTTRILIENGRAVGVIYRKGELHEARAGREVILAAGAINSPQLLQLSGIGSPALLRRHGIAIKVDLPAVGRNLMDHLYVSYIWRANRKTLNDSFRSNWFKAMAGLRYLTTRRGPLSISINQGGAFVRTRPGLDRPNMQLYFVPMSFGADSSADAELLNFHDFPGFIMSASPCRPTSRGELEIRSADPFAPPKITPNYLSTEADVEDMLEGVAFLRRLAAAPALASAIVEEVTPGPRVTAREDIVHDCRDRANTTFHPISTCTMGVDPRTSVVDARLRVHGIAGLRVVDASVMPDMISGNTNAPTIMIAEKGADLILADAMRAKS</sequence>
<gene>
    <name evidence="9" type="ORF">GGR25_003620</name>
</gene>
<dbReference type="PIRSF" id="PIRSF000137">
    <property type="entry name" value="Alcohol_oxidase"/>
    <property type="match status" value="1"/>
</dbReference>
<reference evidence="9 10" key="1">
    <citation type="submission" date="2020-08" db="EMBL/GenBank/DDBJ databases">
        <title>Genomic Encyclopedia of Type Strains, Phase IV (KMG-IV): sequencing the most valuable type-strain genomes for metagenomic binning, comparative biology and taxonomic classification.</title>
        <authorList>
            <person name="Goeker M."/>
        </authorList>
    </citation>
    <scope>NUCLEOTIDE SEQUENCE [LARGE SCALE GENOMIC DNA]</scope>
    <source>
        <strain evidence="9 10">DSM 25966</strain>
    </source>
</reference>
<dbReference type="InterPro" id="IPR000172">
    <property type="entry name" value="GMC_OxRdtase_N"/>
</dbReference>
<evidence type="ECO:0000313" key="9">
    <source>
        <dbReference type="EMBL" id="MBB3932562.1"/>
    </source>
</evidence>
<dbReference type="SUPFAM" id="SSF51905">
    <property type="entry name" value="FAD/NAD(P)-binding domain"/>
    <property type="match status" value="1"/>
</dbReference>
<dbReference type="SUPFAM" id="SSF54373">
    <property type="entry name" value="FAD-linked reductases, C-terminal domain"/>
    <property type="match status" value="1"/>
</dbReference>
<dbReference type="Pfam" id="PF00732">
    <property type="entry name" value="GMC_oxred_N"/>
    <property type="match status" value="1"/>
</dbReference>
<name>A0A840ASD3_9HYPH</name>
<dbReference type="Gene3D" id="3.30.560.10">
    <property type="entry name" value="Glucose Oxidase, domain 3"/>
    <property type="match status" value="1"/>
</dbReference>
<keyword evidence="3 6" id="KW-0285">Flavoprotein</keyword>
<feature type="domain" description="Glucose-methanol-choline oxidoreductase N-terminal" evidence="7">
    <location>
        <begin position="82"/>
        <end position="105"/>
    </location>
</feature>
<dbReference type="Pfam" id="PF05199">
    <property type="entry name" value="GMC_oxred_C"/>
    <property type="match status" value="1"/>
</dbReference>
<feature type="domain" description="Glucose-methanol-choline oxidoreductase N-terminal" evidence="8">
    <location>
        <begin position="254"/>
        <end position="268"/>
    </location>
</feature>
<feature type="binding site" evidence="5">
    <location>
        <begin position="92"/>
        <end position="95"/>
    </location>
    <ligand>
        <name>FAD</name>
        <dbReference type="ChEBI" id="CHEBI:57692"/>
    </ligand>
</feature>
<evidence type="ECO:0000256" key="6">
    <source>
        <dbReference type="RuleBase" id="RU003968"/>
    </source>
</evidence>
<keyword evidence="4 5" id="KW-0274">FAD</keyword>
<dbReference type="EMBL" id="JACIDS010000004">
    <property type="protein sequence ID" value="MBB3932562.1"/>
    <property type="molecule type" value="Genomic_DNA"/>
</dbReference>
<evidence type="ECO:0000256" key="4">
    <source>
        <dbReference type="ARBA" id="ARBA00022827"/>
    </source>
</evidence>
<dbReference type="InterPro" id="IPR007867">
    <property type="entry name" value="GMC_OxRtase_C"/>
</dbReference>
<evidence type="ECO:0000256" key="3">
    <source>
        <dbReference type="ARBA" id="ARBA00022630"/>
    </source>
</evidence>
<dbReference type="RefSeq" id="WP_183400176.1">
    <property type="nucleotide sequence ID" value="NZ_JACIDS010000004.1"/>
</dbReference>
<dbReference type="InterPro" id="IPR012132">
    <property type="entry name" value="GMC_OxRdtase"/>
</dbReference>
<dbReference type="Proteomes" id="UP000553963">
    <property type="component" value="Unassembled WGS sequence"/>
</dbReference>
<comment type="caution">
    <text evidence="9">The sequence shown here is derived from an EMBL/GenBank/DDBJ whole genome shotgun (WGS) entry which is preliminary data.</text>
</comment>
<keyword evidence="9" id="KW-0560">Oxidoreductase</keyword>
<dbReference type="PANTHER" id="PTHR11552">
    <property type="entry name" value="GLUCOSE-METHANOL-CHOLINE GMC OXIDOREDUCTASE"/>
    <property type="match status" value="1"/>
</dbReference>
<accession>A0A840ASD3</accession>
<dbReference type="InterPro" id="IPR036188">
    <property type="entry name" value="FAD/NAD-bd_sf"/>
</dbReference>
<evidence type="ECO:0000259" key="7">
    <source>
        <dbReference type="PROSITE" id="PS00623"/>
    </source>
</evidence>
<comment type="similarity">
    <text evidence="2 6">Belongs to the GMC oxidoreductase family.</text>
</comment>
<evidence type="ECO:0000259" key="8">
    <source>
        <dbReference type="PROSITE" id="PS00624"/>
    </source>
</evidence>
<dbReference type="PROSITE" id="PS00623">
    <property type="entry name" value="GMC_OXRED_1"/>
    <property type="match status" value="1"/>
</dbReference>
<dbReference type="PROSITE" id="PS00624">
    <property type="entry name" value="GMC_OXRED_2"/>
    <property type="match status" value="1"/>
</dbReference>
<keyword evidence="10" id="KW-1185">Reference proteome</keyword>
<protein>
    <submittedName>
        <fullName evidence="9">Choline dehydrogenase</fullName>
        <ecNumber evidence="9">1.1.99.1</ecNumber>
    </submittedName>
</protein>
<proteinExistence type="inferred from homology"/>
<evidence type="ECO:0000256" key="5">
    <source>
        <dbReference type="PIRSR" id="PIRSR000137-2"/>
    </source>
</evidence>
<feature type="binding site" evidence="5">
    <location>
        <position position="84"/>
    </location>
    <ligand>
        <name>FAD</name>
        <dbReference type="ChEBI" id="CHEBI:57692"/>
    </ligand>
</feature>
<comment type="cofactor">
    <cofactor evidence="1 5">
        <name>FAD</name>
        <dbReference type="ChEBI" id="CHEBI:57692"/>
    </cofactor>
</comment>
<dbReference type="Gene3D" id="3.50.50.60">
    <property type="entry name" value="FAD/NAD(P)-binding domain"/>
    <property type="match status" value="1"/>
</dbReference>
<evidence type="ECO:0000256" key="2">
    <source>
        <dbReference type="ARBA" id="ARBA00010790"/>
    </source>
</evidence>
<dbReference type="AlphaFoldDB" id="A0A840ASD3"/>
<evidence type="ECO:0000313" key="10">
    <source>
        <dbReference type="Proteomes" id="UP000553963"/>
    </source>
</evidence>
<organism evidence="9 10">
    <name type="scientific">Kaistia hirudinis</name>
    <dbReference type="NCBI Taxonomy" id="1293440"/>
    <lineage>
        <taxon>Bacteria</taxon>
        <taxon>Pseudomonadati</taxon>
        <taxon>Pseudomonadota</taxon>
        <taxon>Alphaproteobacteria</taxon>
        <taxon>Hyphomicrobiales</taxon>
        <taxon>Kaistiaceae</taxon>
        <taxon>Kaistia</taxon>
    </lineage>
</organism>